<dbReference type="HOGENOM" id="CLU_3248387_0_0_4"/>
<reference evidence="2" key="1">
    <citation type="submission" date="2009-05" db="EMBL/GenBank/DDBJ databases">
        <authorList>
            <person name="Harkins D.M."/>
            <person name="DeShazer D."/>
            <person name="Woods D.E."/>
            <person name="Brinkac L.M."/>
            <person name="Brown K.A."/>
            <person name="Hung G.C."/>
            <person name="Tuanyok A."/>
            <person name="Zhang B."/>
            <person name="Nierman W.C."/>
        </authorList>
    </citation>
    <scope>NUCLEOTIDE SEQUENCE [LARGE SCALE GENOMIC DNA]</scope>
    <source>
        <strain evidence="2">1710a</strain>
    </source>
</reference>
<feature type="compositionally biased region" description="Basic residues" evidence="1">
    <location>
        <begin position="32"/>
        <end position="42"/>
    </location>
</feature>
<dbReference type="Proteomes" id="UP000001812">
    <property type="component" value="Chromosome I"/>
</dbReference>
<gene>
    <name evidence="2" type="ORF">BURPS1710A_3559</name>
</gene>
<name>A0A0E1WIN3_BURPE</name>
<organism evidence="2">
    <name type="scientific">Burkholderia pseudomallei 1710a</name>
    <dbReference type="NCBI Taxonomy" id="320371"/>
    <lineage>
        <taxon>Bacteria</taxon>
        <taxon>Pseudomonadati</taxon>
        <taxon>Pseudomonadota</taxon>
        <taxon>Betaproteobacteria</taxon>
        <taxon>Burkholderiales</taxon>
        <taxon>Burkholderiaceae</taxon>
        <taxon>Burkholderia</taxon>
        <taxon>pseudomallei group</taxon>
    </lineage>
</organism>
<feature type="region of interest" description="Disordered" evidence="1">
    <location>
        <begin position="1"/>
        <end position="42"/>
    </location>
</feature>
<sequence>MGRKAQGEKRNACGQAARMPNRPNAAQTCASRPRRLRSSRLA</sequence>
<dbReference type="EMBL" id="CM000832">
    <property type="protein sequence ID" value="EET09482.1"/>
    <property type="molecule type" value="Genomic_DNA"/>
</dbReference>
<protein>
    <submittedName>
        <fullName evidence="2">Uncharacterized protein</fullName>
    </submittedName>
</protein>
<evidence type="ECO:0000313" key="2">
    <source>
        <dbReference type="EMBL" id="EET09482.1"/>
    </source>
</evidence>
<feature type="compositionally biased region" description="Basic and acidic residues" evidence="1">
    <location>
        <begin position="1"/>
        <end position="11"/>
    </location>
</feature>
<proteinExistence type="predicted"/>
<accession>A0A0E1WIN3</accession>
<evidence type="ECO:0000256" key="1">
    <source>
        <dbReference type="SAM" id="MobiDB-lite"/>
    </source>
</evidence>
<dbReference type="AlphaFoldDB" id="A0A0E1WIN3"/>